<proteinExistence type="inferred from homology"/>
<feature type="compositionally biased region" description="Low complexity" evidence="26">
    <location>
        <begin position="1094"/>
        <end position="1113"/>
    </location>
</feature>
<dbReference type="Pfam" id="PF00412">
    <property type="entry name" value="LIM"/>
    <property type="match status" value="1"/>
</dbReference>
<keyword evidence="12" id="KW-0967">Endosome</keyword>
<feature type="region of interest" description="Disordered" evidence="26">
    <location>
        <begin position="1213"/>
        <end position="1252"/>
    </location>
</feature>
<evidence type="ECO:0000256" key="12">
    <source>
        <dbReference type="ARBA" id="ARBA00022753"/>
    </source>
</evidence>
<keyword evidence="8" id="KW-0963">Cytoplasm</keyword>
<keyword evidence="17" id="KW-0503">Monooxygenase</keyword>
<dbReference type="PROSITE" id="PS00478">
    <property type="entry name" value="LIM_DOMAIN_1"/>
    <property type="match status" value="1"/>
</dbReference>
<dbReference type="GO" id="GO:0005768">
    <property type="term" value="C:endosome"/>
    <property type="evidence" value="ECO:0007669"/>
    <property type="project" value="UniProtKB-SubCell"/>
</dbReference>
<organism evidence="30 31">
    <name type="scientific">Amphiprion ocellaris</name>
    <name type="common">Clown anemonefish</name>
    <dbReference type="NCBI Taxonomy" id="80972"/>
    <lineage>
        <taxon>Eukaryota</taxon>
        <taxon>Metazoa</taxon>
        <taxon>Chordata</taxon>
        <taxon>Craniata</taxon>
        <taxon>Vertebrata</taxon>
        <taxon>Euteleostomi</taxon>
        <taxon>Actinopterygii</taxon>
        <taxon>Neopterygii</taxon>
        <taxon>Teleostei</taxon>
        <taxon>Neoteleostei</taxon>
        <taxon>Acanthomorphata</taxon>
        <taxon>Ovalentaria</taxon>
        <taxon>Pomacentridae</taxon>
        <taxon>Amphiprion</taxon>
    </lineage>
</organism>
<dbReference type="GO" id="GO:0046872">
    <property type="term" value="F:metal ion binding"/>
    <property type="evidence" value="ECO:0007669"/>
    <property type="project" value="UniProtKB-KW"/>
</dbReference>
<feature type="region of interest" description="Disordered" evidence="26">
    <location>
        <begin position="721"/>
        <end position="773"/>
    </location>
</feature>
<dbReference type="GO" id="GO:0120501">
    <property type="term" value="F:F-actin monooxygenase activity"/>
    <property type="evidence" value="ECO:0007669"/>
    <property type="project" value="UniProtKB-EC"/>
</dbReference>
<dbReference type="Pfam" id="PF12130">
    <property type="entry name" value="bMERB_dom"/>
    <property type="match status" value="1"/>
</dbReference>
<dbReference type="GO" id="GO:0003779">
    <property type="term" value="F:actin binding"/>
    <property type="evidence" value="ECO:0007669"/>
    <property type="project" value="UniProtKB-KW"/>
</dbReference>
<dbReference type="Ensembl" id="ENSAOCT00000083378.1">
    <property type="protein sequence ID" value="ENSAOCP00000048263.1"/>
    <property type="gene ID" value="ENSAOCG00000023283.2"/>
</dbReference>
<dbReference type="PROSITE" id="PS51848">
    <property type="entry name" value="BMERB"/>
    <property type="match status" value="1"/>
</dbReference>
<evidence type="ECO:0000256" key="4">
    <source>
        <dbReference type="ARBA" id="ARBA00004245"/>
    </source>
</evidence>
<evidence type="ECO:0000256" key="1">
    <source>
        <dbReference type="ARBA" id="ARBA00001974"/>
    </source>
</evidence>
<keyword evidence="18 24" id="KW-0440">LIM domain</keyword>
<reference evidence="30" key="2">
    <citation type="submission" date="2025-08" db="UniProtKB">
        <authorList>
            <consortium name="Ensembl"/>
        </authorList>
    </citation>
    <scope>IDENTIFICATION</scope>
</reference>
<dbReference type="InterPro" id="IPR036188">
    <property type="entry name" value="FAD/NAD-bd_sf"/>
</dbReference>
<keyword evidence="14 24" id="KW-0862">Zinc</keyword>
<keyword evidence="31" id="KW-1185">Reference proteome</keyword>
<dbReference type="InterPro" id="IPR022735">
    <property type="entry name" value="bMERB_dom"/>
</dbReference>
<evidence type="ECO:0000256" key="16">
    <source>
        <dbReference type="ARBA" id="ARBA00023002"/>
    </source>
</evidence>
<evidence type="ECO:0000256" key="24">
    <source>
        <dbReference type="PROSITE-ProRule" id="PRU00125"/>
    </source>
</evidence>
<evidence type="ECO:0000256" key="17">
    <source>
        <dbReference type="ARBA" id="ARBA00023033"/>
    </source>
</evidence>
<dbReference type="PANTHER" id="PTHR23167">
    <property type="entry name" value="CALPONIN HOMOLOGY DOMAIN-CONTAINING PROTEIN DDB_G0272472-RELATED"/>
    <property type="match status" value="1"/>
</dbReference>
<keyword evidence="15" id="KW-0521">NADP</keyword>
<dbReference type="GO" id="GO:0005856">
    <property type="term" value="C:cytoskeleton"/>
    <property type="evidence" value="ECO:0007669"/>
    <property type="project" value="UniProtKB-SubCell"/>
</dbReference>
<dbReference type="Gene3D" id="3.50.50.60">
    <property type="entry name" value="FAD/NAD(P)-binding domain"/>
    <property type="match status" value="1"/>
</dbReference>
<evidence type="ECO:0000256" key="2">
    <source>
        <dbReference type="ARBA" id="ARBA00004123"/>
    </source>
</evidence>
<feature type="compositionally biased region" description="Low complexity" evidence="26">
    <location>
        <begin position="1058"/>
        <end position="1071"/>
    </location>
</feature>
<evidence type="ECO:0000256" key="14">
    <source>
        <dbReference type="ARBA" id="ARBA00022833"/>
    </source>
</evidence>
<dbReference type="PROSITE" id="PS50023">
    <property type="entry name" value="LIM_DOMAIN_2"/>
    <property type="match status" value="1"/>
</dbReference>
<evidence type="ECO:0000256" key="7">
    <source>
        <dbReference type="ARBA" id="ARBA00022483"/>
    </source>
</evidence>
<dbReference type="InterPro" id="IPR001781">
    <property type="entry name" value="Znf_LIM"/>
</dbReference>
<comment type="cofactor">
    <cofactor evidence="1">
        <name>FAD</name>
        <dbReference type="ChEBI" id="CHEBI:57692"/>
    </cofactor>
</comment>
<feature type="region of interest" description="Disordered" evidence="26">
    <location>
        <begin position="654"/>
        <end position="683"/>
    </location>
</feature>
<dbReference type="GO" id="GO:0006887">
    <property type="term" value="P:exocytosis"/>
    <property type="evidence" value="ECO:0007669"/>
    <property type="project" value="UniProtKB-KW"/>
</dbReference>
<dbReference type="PRINTS" id="PR00420">
    <property type="entry name" value="RNGMNOXGNASE"/>
</dbReference>
<feature type="compositionally biased region" description="Basic and acidic residues" evidence="26">
    <location>
        <begin position="1231"/>
        <end position="1250"/>
    </location>
</feature>
<evidence type="ECO:0000256" key="20">
    <source>
        <dbReference type="ARBA" id="ARBA00023203"/>
    </source>
</evidence>
<dbReference type="Gene3D" id="2.10.110.10">
    <property type="entry name" value="Cysteine Rich Protein"/>
    <property type="match status" value="1"/>
</dbReference>
<evidence type="ECO:0000256" key="26">
    <source>
        <dbReference type="SAM" id="MobiDB-lite"/>
    </source>
</evidence>
<evidence type="ECO:0000256" key="8">
    <source>
        <dbReference type="ARBA" id="ARBA00022490"/>
    </source>
</evidence>
<feature type="region of interest" description="Disordered" evidence="26">
    <location>
        <begin position="896"/>
        <end position="921"/>
    </location>
</feature>
<feature type="region of interest" description="Disordered" evidence="26">
    <location>
        <begin position="974"/>
        <end position="1164"/>
    </location>
</feature>
<evidence type="ECO:0000256" key="22">
    <source>
        <dbReference type="ARBA" id="ARBA00023242"/>
    </source>
</evidence>
<keyword evidence="19 25" id="KW-0175">Coiled coil</keyword>
<dbReference type="SMART" id="SM00132">
    <property type="entry name" value="LIM"/>
    <property type="match status" value="1"/>
</dbReference>
<dbReference type="Proteomes" id="UP001501940">
    <property type="component" value="Chromosome 21"/>
</dbReference>
<accession>A0AAQ5Y3L5</accession>
<comment type="similarity">
    <text evidence="5">Belongs to the Mical family.</text>
</comment>
<evidence type="ECO:0000256" key="10">
    <source>
        <dbReference type="ARBA" id="ARBA00022630"/>
    </source>
</evidence>
<reference evidence="30 31" key="1">
    <citation type="submission" date="2022-01" db="EMBL/GenBank/DDBJ databases">
        <title>A chromosome-scale genome assembly of the false clownfish, Amphiprion ocellaris.</title>
        <authorList>
            <person name="Ryu T."/>
        </authorList>
    </citation>
    <scope>NUCLEOTIDE SEQUENCE [LARGE SCALE GENOMIC DNA]</scope>
</reference>
<evidence type="ECO:0000256" key="3">
    <source>
        <dbReference type="ARBA" id="ARBA00004177"/>
    </source>
</evidence>
<dbReference type="GO" id="GO:0005634">
    <property type="term" value="C:nucleus"/>
    <property type="evidence" value="ECO:0007669"/>
    <property type="project" value="UniProtKB-SubCell"/>
</dbReference>
<evidence type="ECO:0000256" key="5">
    <source>
        <dbReference type="ARBA" id="ARBA00008223"/>
    </source>
</evidence>
<dbReference type="Gene3D" id="1.10.418.10">
    <property type="entry name" value="Calponin-like domain"/>
    <property type="match status" value="1"/>
</dbReference>
<evidence type="ECO:0000259" key="28">
    <source>
        <dbReference type="PROSITE" id="PS50023"/>
    </source>
</evidence>
<sequence length="1560" mass="174768">MGDESYPECRAQELFDEFVSAATCRAALRSFGQLCEHLQLNRSAAERPLYRPIKRHLNYWRANALWAKLDRRAAQMEYLRARACSNMTCVIIGAGPCGLRTAVELSFMGARVVLLEKRDSFSRNNVLHLWPFTIHDLRGLGAKKFYGKFCAGSIDHISIRQLQLVLLKVALLLGVQVHVNVEFRNLVEPPENQHRHKVGWRMEVSPKSHPVSQLEFDVIIGADGRRNTLPGFRRKEFRGKLAIAITANFKNRNTTAEAKVEEISGVAFIFNQRFFQELRQETGIDLENIVYYKDDTHYFVMTAKKQSLLDKGVILQDFADTEQLLSRGNVDQNALQVYAREAADFSTNQQLPCLDFAMNHYGQPDVAMFDFTCIYASENAAMIRQRHGHQLLVTLVGDSLLEPFWPMGTGVARGFLAALDSAWMIRSWAQGGAPLDVLAERESLYRLLPQTTPENMQKNIGLFSLDPATRYLNISPLTVTPAQVRHLVDTGEGTGLNPDCSGILRLPSPRLFRQESFSQSNQLLTWCQEQTRGYRGVDISDLATSWKSGLALCALIHRYRPDLIDFDSLDESSVEENTRLGFDVAEQEFGISPLMTVEEMSSVREPDSLSMVMYLSQFYQLLKDSTRPSGCLTQSSDLRSALISPAFLLSRLATSPSRKRNPKEHSDALGKRRKTSQPGRELQESCDLNRLVDGQLCEEAFVGGAGRSRVRLMANQLQAKLDEGSSTCRTSSSSHAAALRRQEELLSSVPPSSESSDTPPAASPPPTVSWRPKKRTFLQEQMSFRFKEKIKSQGVLGGDQQCLRMYTGGVSSLAEQIASGIQEEAGTGSGSSDVCFFCQQRVYVMERLSAEGLFFHRSCFRCDSCSSLLRPASYSYNQNSGRFFCLQPSECRLNAPAVRKRPTPSDRTASHRASIVSVAPSLSDSLASDRRSSAASVMAAMPERIELENYPRSSKTELQEEPEEVPEEILNHFNLSMDEEPHQKKEPRRKTHLSSESEEEEDKAERQETSEEAGALWRETLQLNEDEEDGEDGGGSQMESSDDEEPSPSPDTPVGSASSPLPSTPPSMTLLFGATPSTASFVTTSDSVPDDEAATAPLTPAVVVETAALTPAAGGRGSFDDITPELPQKKPLLLRDREAGSDDEGVESEEEAESEGLRRKRHKGAGSLAPHLLLPPLHTGGGALFLQLKGLAEAPPPRQVGEGGGRARALLKAVFSGKEPKKKRSGTLPGERARRETTNQRRLPDVRGEESDLDSTTVLQRFSLEPWNNLQLELLDVTTEIQRITIKEEEENQEPAYVPHALAFRRSYAIKRHSLRDRVPFQDSDGRSSCPTEVVGVLTQPKEASSLSVKETMFLKKHEDEDEDLDTKITRRVQRAARRQAKQEQLKRLHKAQMIQRQLQQVEEKQRELEERGVMVEKALRGEADYWEDSTNSPDVELHLGGLGKLENPALMQQWFQLVQQKNALVRYESELVIFARELELEDRQSRLQQELRERMAVDDHLKGAGQLAEERLILEEMLEVVERRDSLVSLLEEQRLQERQEDLYLQQVMSAGGLGLTWT</sequence>
<evidence type="ECO:0000256" key="11">
    <source>
        <dbReference type="ARBA" id="ARBA00022723"/>
    </source>
</evidence>
<protein>
    <recommendedName>
        <fullName evidence="6">F-actin monooxygenase</fullName>
        <ecNumber evidence="6">1.14.13.225</ecNumber>
    </recommendedName>
</protein>
<evidence type="ECO:0000256" key="15">
    <source>
        <dbReference type="ARBA" id="ARBA00022857"/>
    </source>
</evidence>
<dbReference type="SMART" id="SM00033">
    <property type="entry name" value="CH"/>
    <property type="match status" value="1"/>
</dbReference>
<dbReference type="FunFam" id="1.10.418.10:FF:000023">
    <property type="entry name" value="EH domain-binding protein 1 isoform X1"/>
    <property type="match status" value="1"/>
</dbReference>
<feature type="domain" description="Calponin-homology (CH)" evidence="27">
    <location>
        <begin position="517"/>
        <end position="623"/>
    </location>
</feature>
<dbReference type="Pfam" id="PF00307">
    <property type="entry name" value="CH"/>
    <property type="match status" value="1"/>
</dbReference>
<evidence type="ECO:0000259" key="29">
    <source>
        <dbReference type="PROSITE" id="PS51848"/>
    </source>
</evidence>
<evidence type="ECO:0000256" key="6">
    <source>
        <dbReference type="ARBA" id="ARBA00012709"/>
    </source>
</evidence>
<keyword evidence="20" id="KW-0009">Actin-binding</keyword>
<dbReference type="InterPro" id="IPR001715">
    <property type="entry name" value="CH_dom"/>
</dbReference>
<dbReference type="Pfam" id="PF25413">
    <property type="entry name" value="Rossman_Mical"/>
    <property type="match status" value="1"/>
</dbReference>
<feature type="coiled-coil region" evidence="25">
    <location>
        <begin position="1392"/>
        <end position="1419"/>
    </location>
</feature>
<dbReference type="GeneTree" id="ENSGT00940000155580"/>
<evidence type="ECO:0000259" key="27">
    <source>
        <dbReference type="PROSITE" id="PS50021"/>
    </source>
</evidence>
<dbReference type="SUPFAM" id="SSF57716">
    <property type="entry name" value="Glucocorticoid receptor-like (DNA-binding domain)"/>
    <property type="match status" value="1"/>
</dbReference>
<feature type="compositionally biased region" description="Polar residues" evidence="26">
    <location>
        <begin position="1075"/>
        <end position="1087"/>
    </location>
</feature>
<keyword evidence="22" id="KW-0539">Nucleus</keyword>
<keyword evidence="13" id="KW-0274">FAD</keyword>
<dbReference type="PANTHER" id="PTHR23167:SF51">
    <property type="entry name" value="[F-ACTIN]-MONOOXYGENASE MICAL3"/>
    <property type="match status" value="1"/>
</dbReference>
<evidence type="ECO:0000256" key="13">
    <source>
        <dbReference type="ARBA" id="ARBA00022827"/>
    </source>
</evidence>
<feature type="domain" description="LIM zinc-binding" evidence="28">
    <location>
        <begin position="833"/>
        <end position="896"/>
    </location>
</feature>
<feature type="compositionally biased region" description="Acidic residues" evidence="26">
    <location>
        <begin position="1141"/>
        <end position="1154"/>
    </location>
</feature>
<dbReference type="InterPro" id="IPR050540">
    <property type="entry name" value="F-actin_Monoox_Mical"/>
</dbReference>
<keyword evidence="16" id="KW-0560">Oxidoreductase</keyword>
<keyword evidence="11 24" id="KW-0479">Metal-binding</keyword>
<keyword evidence="21" id="KW-0206">Cytoskeleton</keyword>
<dbReference type="InterPro" id="IPR036872">
    <property type="entry name" value="CH_dom_sf"/>
</dbReference>
<dbReference type="Pfam" id="PF01494">
    <property type="entry name" value="FAD_binding_3"/>
    <property type="match status" value="1"/>
</dbReference>
<dbReference type="FunFam" id="3.50.50.60:FF:000004">
    <property type="entry name" value="protein-methionine sulfoxide oxidase MICAL2 isoform X1"/>
    <property type="match status" value="1"/>
</dbReference>
<dbReference type="GO" id="GO:0071949">
    <property type="term" value="F:FAD binding"/>
    <property type="evidence" value="ECO:0007669"/>
    <property type="project" value="InterPro"/>
</dbReference>
<reference evidence="30" key="3">
    <citation type="submission" date="2025-09" db="UniProtKB">
        <authorList>
            <consortium name="Ensembl"/>
        </authorList>
    </citation>
    <scope>IDENTIFICATION</scope>
</reference>
<evidence type="ECO:0000256" key="19">
    <source>
        <dbReference type="ARBA" id="ARBA00023054"/>
    </source>
</evidence>
<evidence type="ECO:0000313" key="31">
    <source>
        <dbReference type="Proteomes" id="UP001501940"/>
    </source>
</evidence>
<dbReference type="SUPFAM" id="SSF47576">
    <property type="entry name" value="Calponin-homology domain, CH-domain"/>
    <property type="match status" value="1"/>
</dbReference>
<comment type="catalytic activity">
    <reaction evidence="23">
        <text>L-methionyl-[F-actin] + NADPH + O2 + H(+) = L-methionyl-(R)-S-oxide-[F-actin] + NADP(+) + H2O</text>
        <dbReference type="Rhea" id="RHEA:51308"/>
        <dbReference type="Rhea" id="RHEA-COMP:12953"/>
        <dbReference type="Rhea" id="RHEA-COMP:12956"/>
        <dbReference type="ChEBI" id="CHEBI:15377"/>
        <dbReference type="ChEBI" id="CHEBI:15378"/>
        <dbReference type="ChEBI" id="CHEBI:15379"/>
        <dbReference type="ChEBI" id="CHEBI:16044"/>
        <dbReference type="ChEBI" id="CHEBI:45764"/>
        <dbReference type="ChEBI" id="CHEBI:57783"/>
        <dbReference type="ChEBI" id="CHEBI:58349"/>
        <dbReference type="EC" id="1.14.13.225"/>
    </reaction>
</comment>
<dbReference type="PROSITE" id="PS50021">
    <property type="entry name" value="CH"/>
    <property type="match status" value="1"/>
</dbReference>
<keyword evidence="9" id="KW-0597">Phosphoprotein</keyword>
<evidence type="ECO:0000313" key="30">
    <source>
        <dbReference type="Ensembl" id="ENSAOCP00000048263.1"/>
    </source>
</evidence>
<evidence type="ECO:0000256" key="9">
    <source>
        <dbReference type="ARBA" id="ARBA00022553"/>
    </source>
</evidence>
<dbReference type="SUPFAM" id="SSF51905">
    <property type="entry name" value="FAD/NAD(P)-binding domain"/>
    <property type="match status" value="1"/>
</dbReference>
<evidence type="ECO:0000256" key="23">
    <source>
        <dbReference type="ARBA" id="ARBA00049522"/>
    </source>
</evidence>
<dbReference type="SMART" id="SM01203">
    <property type="entry name" value="DUF3585"/>
    <property type="match status" value="1"/>
</dbReference>
<dbReference type="InterPro" id="IPR057494">
    <property type="entry name" value="Rossman_Mical"/>
</dbReference>
<feature type="domain" description="BMERB" evidence="29">
    <location>
        <begin position="1382"/>
        <end position="1548"/>
    </location>
</feature>
<name>A0AAQ5Y3L5_AMPOC</name>
<keyword evidence="10" id="KW-0285">Flavoprotein</keyword>
<feature type="compositionally biased region" description="Low complexity" evidence="26">
    <location>
        <begin position="745"/>
        <end position="760"/>
    </location>
</feature>
<keyword evidence="7" id="KW-0268">Exocytosis</keyword>
<dbReference type="InterPro" id="IPR002938">
    <property type="entry name" value="FAD-bd"/>
</dbReference>
<evidence type="ECO:0000256" key="25">
    <source>
        <dbReference type="SAM" id="Coils"/>
    </source>
</evidence>
<feature type="compositionally biased region" description="Low complexity" evidence="26">
    <location>
        <begin position="725"/>
        <end position="734"/>
    </location>
</feature>
<comment type="subcellular location">
    <subcellularLocation>
        <location evidence="4">Cytoplasm</location>
        <location evidence="4">Cytoskeleton</location>
    </subcellularLocation>
    <subcellularLocation>
        <location evidence="3">Endosome</location>
    </subcellularLocation>
    <subcellularLocation>
        <location evidence="2">Nucleus</location>
    </subcellularLocation>
</comment>
<evidence type="ECO:0000256" key="18">
    <source>
        <dbReference type="ARBA" id="ARBA00023038"/>
    </source>
</evidence>
<dbReference type="EC" id="1.14.13.225" evidence="6"/>
<evidence type="ECO:0000256" key="21">
    <source>
        <dbReference type="ARBA" id="ARBA00023212"/>
    </source>
</evidence>